<gene>
    <name evidence="2" type="ORF">FXV77_11545</name>
</gene>
<keyword evidence="3" id="KW-1185">Reference proteome</keyword>
<dbReference type="PANTHER" id="PTHR33336">
    <property type="entry name" value="QUINOL MONOOXYGENASE YGIN-RELATED"/>
    <property type="match status" value="1"/>
</dbReference>
<dbReference type="InterPro" id="IPR007138">
    <property type="entry name" value="ABM_dom"/>
</dbReference>
<protein>
    <recommendedName>
        <fullName evidence="1">ABM domain-containing protein</fullName>
    </recommendedName>
</protein>
<proteinExistence type="predicted"/>
<comment type="caution">
    <text evidence="2">The sequence shown here is derived from an EMBL/GenBank/DDBJ whole genome shotgun (WGS) entry which is preliminary data.</text>
</comment>
<feature type="domain" description="ABM" evidence="1">
    <location>
        <begin position="53"/>
        <end position="142"/>
    </location>
</feature>
<dbReference type="GO" id="GO:0003824">
    <property type="term" value="F:catalytic activity"/>
    <property type="evidence" value="ECO:0007669"/>
    <property type="project" value="TreeGrafter"/>
</dbReference>
<accession>A0A5D4HAC1</accession>
<dbReference type="InterPro" id="IPR050744">
    <property type="entry name" value="AI-2_Isomerase_LsrG"/>
</dbReference>
<organism evidence="2 3">
    <name type="scientific">Sphingobacterium phlebotomi</name>
    <dbReference type="NCBI Taxonomy" id="2605433"/>
    <lineage>
        <taxon>Bacteria</taxon>
        <taxon>Pseudomonadati</taxon>
        <taxon>Bacteroidota</taxon>
        <taxon>Sphingobacteriia</taxon>
        <taxon>Sphingobacteriales</taxon>
        <taxon>Sphingobacteriaceae</taxon>
        <taxon>Sphingobacterium</taxon>
    </lineage>
</organism>
<dbReference type="PANTHER" id="PTHR33336:SF15">
    <property type="entry name" value="ABM DOMAIN-CONTAINING PROTEIN"/>
    <property type="match status" value="1"/>
</dbReference>
<dbReference type="EMBL" id="VTAV01000007">
    <property type="protein sequence ID" value="TYR35720.1"/>
    <property type="molecule type" value="Genomic_DNA"/>
</dbReference>
<dbReference type="AlphaFoldDB" id="A0A5D4HAC1"/>
<evidence type="ECO:0000313" key="3">
    <source>
        <dbReference type="Proteomes" id="UP000322362"/>
    </source>
</evidence>
<reference evidence="2 3" key="1">
    <citation type="submission" date="2019-08" db="EMBL/GenBank/DDBJ databases">
        <title>Phlebobacter frassis gen. nov. sp. nov., a new member of family Sphingobacteriaceae isolated from sand fly rearing media.</title>
        <authorList>
            <person name="Kakumanu M.L."/>
            <person name="Marayati B.F."/>
            <person name="Wada-Katsumata A."/>
            <person name="Wasserberg G."/>
            <person name="Schal C."/>
            <person name="Apperson C.S."/>
            <person name="Ponnusamy L."/>
        </authorList>
    </citation>
    <scope>NUCLEOTIDE SEQUENCE [LARGE SCALE GENOMIC DNA]</scope>
    <source>
        <strain evidence="2 3">SSI9</strain>
    </source>
</reference>
<evidence type="ECO:0000259" key="1">
    <source>
        <dbReference type="PROSITE" id="PS51725"/>
    </source>
</evidence>
<dbReference type="Pfam" id="PF03992">
    <property type="entry name" value="ABM"/>
    <property type="match status" value="2"/>
</dbReference>
<dbReference type="SUPFAM" id="SSF54909">
    <property type="entry name" value="Dimeric alpha+beta barrel"/>
    <property type="match status" value="2"/>
</dbReference>
<feature type="domain" description="ABM" evidence="1">
    <location>
        <begin position="163"/>
        <end position="253"/>
    </location>
</feature>
<evidence type="ECO:0000313" key="2">
    <source>
        <dbReference type="EMBL" id="TYR35720.1"/>
    </source>
</evidence>
<dbReference type="Gene3D" id="3.30.70.100">
    <property type="match status" value="1"/>
</dbReference>
<dbReference type="Proteomes" id="UP000322362">
    <property type="component" value="Unassembled WGS sequence"/>
</dbReference>
<dbReference type="InterPro" id="IPR011008">
    <property type="entry name" value="Dimeric_a/b-barrel"/>
</dbReference>
<name>A0A5D4HAC1_9SPHI</name>
<sequence>MKRRRKQIRNRWIPNFTLGIISLFIINSCNQAESNKMDKTDNRTGQEISETFQELGFFGEIKQEKWNDFVQAVQNNVSHSRQESGNLAFSLYQSADGKYEAFWFERFENKQAHNFHKEQDYFKNAISAIQQSLAGEANSIELKEVNEIPAQEAVIPQNPELTHNVIVLFDVKPDKRQSFINAMQEVTFPSRNATGNLEFNLYRYASEPNKFVLIESWQDADNHKAHLEQEYSKKLNQLLEDVFASNPMGTRWLVKDISINK</sequence>
<dbReference type="PROSITE" id="PS51725">
    <property type="entry name" value="ABM"/>
    <property type="match status" value="2"/>
</dbReference>
<dbReference type="RefSeq" id="WP_148919387.1">
    <property type="nucleotide sequence ID" value="NZ_VTAV01000007.1"/>
</dbReference>